<comment type="caution">
    <text evidence="2">The sequence shown here is derived from an EMBL/GenBank/DDBJ whole genome shotgun (WGS) entry which is preliminary data.</text>
</comment>
<feature type="region of interest" description="Disordered" evidence="1">
    <location>
        <begin position="925"/>
        <end position="945"/>
    </location>
</feature>
<feature type="region of interest" description="Disordered" evidence="1">
    <location>
        <begin position="266"/>
        <end position="294"/>
    </location>
</feature>
<gene>
    <name evidence="2" type="ORF">M0813_24923</name>
</gene>
<feature type="compositionally biased region" description="Basic and acidic residues" evidence="1">
    <location>
        <begin position="931"/>
        <end position="942"/>
    </location>
</feature>
<dbReference type="EMBL" id="JAOAOG010000218">
    <property type="protein sequence ID" value="KAJ6239699.1"/>
    <property type="molecule type" value="Genomic_DNA"/>
</dbReference>
<evidence type="ECO:0000313" key="3">
    <source>
        <dbReference type="Proteomes" id="UP001150062"/>
    </source>
</evidence>
<accession>A0ABQ8Y7H6</accession>
<feature type="region of interest" description="Disordered" evidence="1">
    <location>
        <begin position="1"/>
        <end position="38"/>
    </location>
</feature>
<proteinExistence type="predicted"/>
<dbReference type="PANTHER" id="PTHR37516">
    <property type="entry name" value="SCA1 COMPLEX SCAFFOLD PROTEIN SCAA"/>
    <property type="match status" value="1"/>
</dbReference>
<name>A0ABQ8Y7H6_9EUKA</name>
<feature type="compositionally biased region" description="Basic residues" evidence="1">
    <location>
        <begin position="278"/>
        <end position="290"/>
    </location>
</feature>
<dbReference type="InterPro" id="IPR037474">
    <property type="entry name" value="ScaA"/>
</dbReference>
<feature type="compositionally biased region" description="Basic residues" evidence="1">
    <location>
        <begin position="11"/>
        <end position="20"/>
    </location>
</feature>
<organism evidence="2 3">
    <name type="scientific">Anaeramoeba flamelloides</name>
    <dbReference type="NCBI Taxonomy" id="1746091"/>
    <lineage>
        <taxon>Eukaryota</taxon>
        <taxon>Metamonada</taxon>
        <taxon>Anaeramoebidae</taxon>
        <taxon>Anaeramoeba</taxon>
    </lineage>
</organism>
<keyword evidence="3" id="KW-1185">Reference proteome</keyword>
<dbReference type="Proteomes" id="UP001150062">
    <property type="component" value="Unassembled WGS sequence"/>
</dbReference>
<evidence type="ECO:0000313" key="2">
    <source>
        <dbReference type="EMBL" id="KAJ6239699.1"/>
    </source>
</evidence>
<sequence length="1345" mass="159614">MMNKSSQTTKNNKRKPKYSKPKISTSKIQQRQSPPKKNEQLYFDGKTAFYDINYLQVTTGQLEKSVYKNFKDQKTIQKKLKEFPRIVDFGSFKDYEDAAIKWKKNADQVLEHIKPPIPIGNYYYRPYFHKQPSTVSLNELSETTRGSDSLSFDDQSNSSRKLSLPFENNPLDGGFKVDSTDFTQEELNFIETGGILPEFMEDTECIITDKEHWSNSLVPEEPNPINYKTFEEYESALHRWSQIVMNTLPTIPPHANDFNQLHGFESLESKRQNEEKRQKRKKQQRKKLNVHGKETEELMKSKHRQLKHSKRFPNDFQPWIINFHKYCTKAQPLIKLNYLNKENDQVYLKKILGIESKNINNISKNAIYNCQMSNELNFEIKIEDLKKKFYAIPNKYTKTKLEQLLYQINKSIRENLANKPFRIIGKLHGSFPDETTEKLLSQSKIPPLSNFVLRRKDFKDFFKFKIIDCPQIIQNKRVVFNFPSYDHPKKINLRILQAYNQTYKKKFIHKLEQIELDMENITLHSTYYPLKHNSIKIQTKINETIQLFYQKNIPSKFNLVLGLFASDVRLDSFMKILNHTFLNDYSEILFSDYIFQNISRVDFKILLKLFSRSCSFLLHKKLSFFISQFLQSGIATKLVEAYLKAEEYKAIYYISYGLNFYEGKTTNIYPTPFEASEFSTMIYGQNYWGLEKTIWIYHYLKEILKIMNKKKNKLLFISITKHFKKFLDNQSKLIIQQFQKFKGQFLEDIWKGINHRSTLISGYYLTLLLQLLRYGFNKSILLEKYELMNKIRNLFKSKFSHVRNGGKIILRFLFKTTIYKRFILKEINQSFETFLQDLTPNFGNNNNTTNSKNKTNHQINDKIPGFTEIYTELINRDLKKLNYIAYKKLKDNLYSNLYLECDGMHDDDEDDDDDDDYDYDYDYDGSDSGDGYEKKEESDNNNKHGSFNKIRLDDLTFLDSKNLLGLIHHLHILIVAKSINHPSLTLISKLIPKMVLSMIYWCKIKIPKELNNKKKKSKKKSKKKKISKNKNKNGKSIFDLKLQNFGIMKQKKIIIDIFIFEMIKQIIESANSKLDLLKSNLTKTFTRLLQIPKVYQYLNKNKKCFTVINSITNSSSNNRLSKSLWDFIFIMIFTHKKGLENLIKQRKLFSLMGMVSSGSTIPILSYGLNFMYKLFIMPEKYHLNKLLIIYQLSSINYSDFLKQIQLSHKLFVDFFKQNSLFVKLNMIFMKYCKLKHDKSQTINNNNVNHNHHHNNNNVKICWFVFVRLAKIFYIIFEKDFCSKILKENFKKIQYIESFDTFRLFIFNNNLLESRLPIVGKGKTTLNIYKKKQKKRRFTSMIRIKK</sequence>
<reference evidence="2" key="1">
    <citation type="submission" date="2022-08" db="EMBL/GenBank/DDBJ databases">
        <title>Novel sulfate-reducing endosymbionts in the free-living metamonad Anaeramoeba.</title>
        <authorList>
            <person name="Jerlstrom-Hultqvist J."/>
            <person name="Cepicka I."/>
            <person name="Gallot-Lavallee L."/>
            <person name="Salas-Leiva D."/>
            <person name="Curtis B.A."/>
            <person name="Zahonova K."/>
            <person name="Pipaliya S."/>
            <person name="Dacks J."/>
            <person name="Roger A.J."/>
        </authorList>
    </citation>
    <scope>NUCLEOTIDE SEQUENCE</scope>
    <source>
        <strain evidence="2">Schooner1</strain>
    </source>
</reference>
<dbReference type="PANTHER" id="PTHR37516:SF1">
    <property type="entry name" value="SCA1 COMPLEX SCAFFOLD PROTEIN SCAA"/>
    <property type="match status" value="1"/>
</dbReference>
<evidence type="ECO:0000256" key="1">
    <source>
        <dbReference type="SAM" id="MobiDB-lite"/>
    </source>
</evidence>
<protein>
    <submittedName>
        <fullName evidence="2">Sca1 complex scaffold protein scaa</fullName>
    </submittedName>
</protein>
<feature type="compositionally biased region" description="Polar residues" evidence="1">
    <location>
        <begin position="1"/>
        <end position="10"/>
    </location>
</feature>
<feature type="compositionally biased region" description="Polar residues" evidence="1">
    <location>
        <begin position="22"/>
        <end position="35"/>
    </location>
</feature>
<feature type="compositionally biased region" description="Basic and acidic residues" evidence="1">
    <location>
        <begin position="266"/>
        <end position="277"/>
    </location>
</feature>